<dbReference type="AlphaFoldDB" id="A0ABD5VC05"/>
<dbReference type="InterPro" id="IPR057326">
    <property type="entry name" value="KR_dom"/>
</dbReference>
<sequence length="292" mass="31082">MTATTAGRVVVLSGANAGIGHGMLETLLADGYRVAALDVDTANLGALGEQYGQQLRVYECDVTSDDAVDTTVADVLDAWERVDVLVHNAGIFNFGLMRDRSLADTREEFEVNVFGAIRLVHAVLPGMRERGDGRIHLVSSGVGRVGNPGLTGYGATKGALESFTHSLRLELQNEAVSCSVMQPSLARTESALELGYPESMMEDPAVVGRKLARKVESTKPVVYADLKTRLGIRFAELFPFVVTRSTRRFLDEPPSPAAPDGTAASDDERDAPDSGDQAVAEGVEDDATAADA</sequence>
<gene>
    <name evidence="6" type="ORF">ACFQGB_09480</name>
</gene>
<evidence type="ECO:0000256" key="1">
    <source>
        <dbReference type="ARBA" id="ARBA00006484"/>
    </source>
</evidence>
<dbReference type="RefSeq" id="WP_336350069.1">
    <property type="nucleotide sequence ID" value="NZ_JAZAQL010000002.1"/>
</dbReference>
<dbReference type="EC" id="1.-.-.-" evidence="6"/>
<dbReference type="Gene3D" id="3.40.50.720">
    <property type="entry name" value="NAD(P)-binding Rossmann-like Domain"/>
    <property type="match status" value="1"/>
</dbReference>
<dbReference type="SMART" id="SM00822">
    <property type="entry name" value="PKS_KR"/>
    <property type="match status" value="1"/>
</dbReference>
<name>A0ABD5VC05_9EURY</name>
<dbReference type="Proteomes" id="UP001596395">
    <property type="component" value="Unassembled WGS sequence"/>
</dbReference>
<dbReference type="GO" id="GO:0016491">
    <property type="term" value="F:oxidoreductase activity"/>
    <property type="evidence" value="ECO:0007669"/>
    <property type="project" value="UniProtKB-KW"/>
</dbReference>
<dbReference type="PRINTS" id="PR00080">
    <property type="entry name" value="SDRFAMILY"/>
</dbReference>
<dbReference type="SUPFAM" id="SSF51735">
    <property type="entry name" value="NAD(P)-binding Rossmann-fold domains"/>
    <property type="match status" value="1"/>
</dbReference>
<evidence type="ECO:0000256" key="3">
    <source>
        <dbReference type="RuleBase" id="RU000363"/>
    </source>
</evidence>
<organism evidence="6 7">
    <name type="scientific">Halorubellus litoreus</name>
    <dbReference type="NCBI Taxonomy" id="755308"/>
    <lineage>
        <taxon>Archaea</taxon>
        <taxon>Methanobacteriati</taxon>
        <taxon>Methanobacteriota</taxon>
        <taxon>Stenosarchaea group</taxon>
        <taxon>Halobacteria</taxon>
        <taxon>Halobacteriales</taxon>
        <taxon>Halorubellaceae</taxon>
        <taxon>Halorubellus</taxon>
    </lineage>
</organism>
<feature type="domain" description="Ketoreductase" evidence="5">
    <location>
        <begin position="8"/>
        <end position="189"/>
    </location>
</feature>
<dbReference type="Pfam" id="PF00106">
    <property type="entry name" value="adh_short"/>
    <property type="match status" value="1"/>
</dbReference>
<dbReference type="InterPro" id="IPR002347">
    <property type="entry name" value="SDR_fam"/>
</dbReference>
<keyword evidence="2 6" id="KW-0560">Oxidoreductase</keyword>
<accession>A0ABD5VC05</accession>
<dbReference type="PANTHER" id="PTHR44196">
    <property type="entry name" value="DEHYDROGENASE/REDUCTASE SDR FAMILY MEMBER 7B"/>
    <property type="match status" value="1"/>
</dbReference>
<evidence type="ECO:0000259" key="5">
    <source>
        <dbReference type="SMART" id="SM00822"/>
    </source>
</evidence>
<dbReference type="InterPro" id="IPR036291">
    <property type="entry name" value="NAD(P)-bd_dom_sf"/>
</dbReference>
<comment type="similarity">
    <text evidence="1 3">Belongs to the short-chain dehydrogenases/reductases (SDR) family.</text>
</comment>
<reference evidence="6 7" key="1">
    <citation type="journal article" date="2019" name="Int. J. Syst. Evol. Microbiol.">
        <title>The Global Catalogue of Microorganisms (GCM) 10K type strain sequencing project: providing services to taxonomists for standard genome sequencing and annotation.</title>
        <authorList>
            <consortium name="The Broad Institute Genomics Platform"/>
            <consortium name="The Broad Institute Genome Sequencing Center for Infectious Disease"/>
            <person name="Wu L."/>
            <person name="Ma J."/>
        </authorList>
    </citation>
    <scope>NUCLEOTIDE SEQUENCE [LARGE SCALE GENOMIC DNA]</scope>
    <source>
        <strain evidence="6 7">GX26</strain>
    </source>
</reference>
<feature type="compositionally biased region" description="Acidic residues" evidence="4">
    <location>
        <begin position="282"/>
        <end position="292"/>
    </location>
</feature>
<dbReference type="PRINTS" id="PR00081">
    <property type="entry name" value="GDHRDH"/>
</dbReference>
<proteinExistence type="inferred from homology"/>
<evidence type="ECO:0000256" key="2">
    <source>
        <dbReference type="ARBA" id="ARBA00023002"/>
    </source>
</evidence>
<keyword evidence="7" id="KW-1185">Reference proteome</keyword>
<dbReference type="InterPro" id="IPR020904">
    <property type="entry name" value="Sc_DH/Rdtase_CS"/>
</dbReference>
<protein>
    <submittedName>
        <fullName evidence="6">SDR family NAD(P)-dependent oxidoreductase</fullName>
        <ecNumber evidence="6">1.-.-.-</ecNumber>
    </submittedName>
</protein>
<dbReference type="PANTHER" id="PTHR44196:SF1">
    <property type="entry name" value="DEHYDROGENASE_REDUCTASE SDR FAMILY MEMBER 7B"/>
    <property type="match status" value="1"/>
</dbReference>
<evidence type="ECO:0000256" key="4">
    <source>
        <dbReference type="SAM" id="MobiDB-lite"/>
    </source>
</evidence>
<dbReference type="EMBL" id="JBHSXN010000002">
    <property type="protein sequence ID" value="MFC6953095.1"/>
    <property type="molecule type" value="Genomic_DNA"/>
</dbReference>
<comment type="caution">
    <text evidence="6">The sequence shown here is derived from an EMBL/GenBank/DDBJ whole genome shotgun (WGS) entry which is preliminary data.</text>
</comment>
<evidence type="ECO:0000313" key="6">
    <source>
        <dbReference type="EMBL" id="MFC6953095.1"/>
    </source>
</evidence>
<dbReference type="PROSITE" id="PS00061">
    <property type="entry name" value="ADH_SHORT"/>
    <property type="match status" value="1"/>
</dbReference>
<evidence type="ECO:0000313" key="7">
    <source>
        <dbReference type="Proteomes" id="UP001596395"/>
    </source>
</evidence>
<feature type="region of interest" description="Disordered" evidence="4">
    <location>
        <begin position="249"/>
        <end position="292"/>
    </location>
</feature>